<dbReference type="AlphaFoldDB" id="A0DBR9"/>
<evidence type="ECO:0000313" key="2">
    <source>
        <dbReference type="EMBL" id="CAK80486.1"/>
    </source>
</evidence>
<proteinExistence type="predicted"/>
<keyword evidence="1" id="KW-0472">Membrane</keyword>
<keyword evidence="3" id="KW-1185">Reference proteome</keyword>
<name>A0DBR9_PARTE</name>
<evidence type="ECO:0000256" key="1">
    <source>
        <dbReference type="SAM" id="Phobius"/>
    </source>
</evidence>
<dbReference type="KEGG" id="ptm:GSPATT00015383001"/>
<dbReference type="Proteomes" id="UP000000600">
    <property type="component" value="Unassembled WGS sequence"/>
</dbReference>
<dbReference type="EMBL" id="CT868363">
    <property type="protein sequence ID" value="CAK80486.1"/>
    <property type="molecule type" value="Genomic_DNA"/>
</dbReference>
<accession>A0DBR9</accession>
<sequence length="159" mass="19239">MTLTYELNVSQIVISNFLNILLYFNIFRLYFNQGNIIFDSCKQFSESNYFNFKPFFRYKSNFKISYKNLSEIELILQTSNIWRLSIVMIYREYFKERKYIFNVQPQIMIKGKASLKNLIRKQGIHQPFQNVSYIVNQSSQNAFNDISFHFTFHFTEYSV</sequence>
<keyword evidence="1" id="KW-0812">Transmembrane</keyword>
<organism evidence="2 3">
    <name type="scientific">Paramecium tetraurelia</name>
    <dbReference type="NCBI Taxonomy" id="5888"/>
    <lineage>
        <taxon>Eukaryota</taxon>
        <taxon>Sar</taxon>
        <taxon>Alveolata</taxon>
        <taxon>Ciliophora</taxon>
        <taxon>Intramacronucleata</taxon>
        <taxon>Oligohymenophorea</taxon>
        <taxon>Peniculida</taxon>
        <taxon>Parameciidae</taxon>
        <taxon>Paramecium</taxon>
    </lineage>
</organism>
<reference evidence="2 3" key="1">
    <citation type="journal article" date="2006" name="Nature">
        <title>Global trends of whole-genome duplications revealed by the ciliate Paramecium tetraurelia.</title>
        <authorList>
            <consortium name="Genoscope"/>
            <person name="Aury J.-M."/>
            <person name="Jaillon O."/>
            <person name="Duret L."/>
            <person name="Noel B."/>
            <person name="Jubin C."/>
            <person name="Porcel B.M."/>
            <person name="Segurens B."/>
            <person name="Daubin V."/>
            <person name="Anthouard V."/>
            <person name="Aiach N."/>
            <person name="Arnaiz O."/>
            <person name="Billaut A."/>
            <person name="Beisson J."/>
            <person name="Blanc I."/>
            <person name="Bouhouche K."/>
            <person name="Camara F."/>
            <person name="Duharcourt S."/>
            <person name="Guigo R."/>
            <person name="Gogendeau D."/>
            <person name="Katinka M."/>
            <person name="Keller A.-M."/>
            <person name="Kissmehl R."/>
            <person name="Klotz C."/>
            <person name="Koll F."/>
            <person name="Le Moue A."/>
            <person name="Lepere C."/>
            <person name="Malinsky S."/>
            <person name="Nowacki M."/>
            <person name="Nowak J.K."/>
            <person name="Plattner H."/>
            <person name="Poulain J."/>
            <person name="Ruiz F."/>
            <person name="Serrano V."/>
            <person name="Zagulski M."/>
            <person name="Dessen P."/>
            <person name="Betermier M."/>
            <person name="Weissenbach J."/>
            <person name="Scarpelli C."/>
            <person name="Schachter V."/>
            <person name="Sperling L."/>
            <person name="Meyer E."/>
            <person name="Cohen J."/>
            <person name="Wincker P."/>
        </authorList>
    </citation>
    <scope>NUCLEOTIDE SEQUENCE [LARGE SCALE GENOMIC DNA]</scope>
    <source>
        <strain evidence="2 3">Stock d4-2</strain>
    </source>
</reference>
<feature type="transmembrane region" description="Helical" evidence="1">
    <location>
        <begin position="12"/>
        <end position="31"/>
    </location>
</feature>
<evidence type="ECO:0000313" key="3">
    <source>
        <dbReference type="Proteomes" id="UP000000600"/>
    </source>
</evidence>
<protein>
    <recommendedName>
        <fullName evidence="4">Transmembrane protein</fullName>
    </recommendedName>
</protein>
<keyword evidence="1" id="KW-1133">Transmembrane helix</keyword>
<gene>
    <name evidence="2" type="ORF">GSPATT00015383001</name>
</gene>
<dbReference type="InParanoid" id="A0DBR9"/>
<dbReference type="RefSeq" id="XP_001447883.1">
    <property type="nucleotide sequence ID" value="XM_001447846.1"/>
</dbReference>
<dbReference type="HOGENOM" id="CLU_1664097_0_0_1"/>
<evidence type="ECO:0008006" key="4">
    <source>
        <dbReference type="Google" id="ProtNLM"/>
    </source>
</evidence>
<dbReference type="GeneID" id="5033668"/>